<dbReference type="Proteomes" id="UP001500326">
    <property type="component" value="Unassembled WGS sequence"/>
</dbReference>
<accession>A0ABN2RSC7</accession>
<gene>
    <name evidence="2" type="ORF">GCM10009777_02910</name>
</gene>
<keyword evidence="3" id="KW-1185">Reference proteome</keyword>
<keyword evidence="1" id="KW-0472">Membrane</keyword>
<proteinExistence type="predicted"/>
<feature type="transmembrane region" description="Helical" evidence="1">
    <location>
        <begin position="85"/>
        <end position="112"/>
    </location>
</feature>
<keyword evidence="1" id="KW-1133">Transmembrane helix</keyword>
<reference evidence="2 3" key="1">
    <citation type="journal article" date="2019" name="Int. J. Syst. Evol. Microbiol.">
        <title>The Global Catalogue of Microorganisms (GCM) 10K type strain sequencing project: providing services to taxonomists for standard genome sequencing and annotation.</title>
        <authorList>
            <consortium name="The Broad Institute Genomics Platform"/>
            <consortium name="The Broad Institute Genome Sequencing Center for Infectious Disease"/>
            <person name="Wu L."/>
            <person name="Ma J."/>
        </authorList>
    </citation>
    <scope>NUCLEOTIDE SEQUENCE [LARGE SCALE GENOMIC DNA]</scope>
    <source>
        <strain evidence="2 3">JCM 14902</strain>
    </source>
</reference>
<evidence type="ECO:0000313" key="2">
    <source>
        <dbReference type="EMBL" id="GAA1973987.1"/>
    </source>
</evidence>
<name>A0ABN2RSC7_9MICO</name>
<sequence length="194" mass="19495">MTASAIAARVADDIPASIGLIIIVIGGLVEGVALGLLQSAWLARRFPGLSRLWWTLITTAVAGVGWALASAPAALGDDSGAPPPVFVILLASAGLGAAMGALMGVAQAAVLVRAVPHPWRWIPISTLAWMPTMVVIFAGATLPDASWSTPSVVVTAAMTGLIAGAALGGVSILFMAGLTDAKAPGRERSDGRAP</sequence>
<evidence type="ECO:0000313" key="3">
    <source>
        <dbReference type="Proteomes" id="UP001500326"/>
    </source>
</evidence>
<feature type="transmembrane region" description="Helical" evidence="1">
    <location>
        <begin position="52"/>
        <end position="73"/>
    </location>
</feature>
<feature type="transmembrane region" description="Helical" evidence="1">
    <location>
        <begin position="119"/>
        <end position="140"/>
    </location>
</feature>
<evidence type="ECO:0000256" key="1">
    <source>
        <dbReference type="SAM" id="Phobius"/>
    </source>
</evidence>
<protein>
    <submittedName>
        <fullName evidence="2">Uncharacterized protein</fullName>
    </submittedName>
</protein>
<dbReference type="EMBL" id="BAAAOH010000001">
    <property type="protein sequence ID" value="GAA1973987.1"/>
    <property type="molecule type" value="Genomic_DNA"/>
</dbReference>
<feature type="transmembrane region" description="Helical" evidence="1">
    <location>
        <begin position="152"/>
        <end position="178"/>
    </location>
</feature>
<organism evidence="2 3">
    <name type="scientific">Microbacterium pumilum</name>
    <dbReference type="NCBI Taxonomy" id="344165"/>
    <lineage>
        <taxon>Bacteria</taxon>
        <taxon>Bacillati</taxon>
        <taxon>Actinomycetota</taxon>
        <taxon>Actinomycetes</taxon>
        <taxon>Micrococcales</taxon>
        <taxon>Microbacteriaceae</taxon>
        <taxon>Microbacterium</taxon>
    </lineage>
</organism>
<comment type="caution">
    <text evidence="2">The sequence shown here is derived from an EMBL/GenBank/DDBJ whole genome shotgun (WGS) entry which is preliminary data.</text>
</comment>
<keyword evidence="1" id="KW-0812">Transmembrane</keyword>
<feature type="transmembrane region" description="Helical" evidence="1">
    <location>
        <begin position="18"/>
        <end position="40"/>
    </location>
</feature>